<protein>
    <recommendedName>
        <fullName evidence="4">Mid2 domain-containing protein</fullName>
    </recommendedName>
</protein>
<accession>A0A2V1DUV1</accession>
<evidence type="ECO:0000256" key="1">
    <source>
        <dbReference type="SAM" id="Phobius"/>
    </source>
</evidence>
<keyword evidence="1" id="KW-0472">Membrane</keyword>
<reference evidence="2 3" key="1">
    <citation type="journal article" date="2018" name="Sci. Rep.">
        <title>Comparative genomics provides insights into the lifestyle and reveals functional heterogeneity of dark septate endophytic fungi.</title>
        <authorList>
            <person name="Knapp D.G."/>
            <person name="Nemeth J.B."/>
            <person name="Barry K."/>
            <person name="Hainaut M."/>
            <person name="Henrissat B."/>
            <person name="Johnson J."/>
            <person name="Kuo A."/>
            <person name="Lim J.H.P."/>
            <person name="Lipzen A."/>
            <person name="Nolan M."/>
            <person name="Ohm R.A."/>
            <person name="Tamas L."/>
            <person name="Grigoriev I.V."/>
            <person name="Spatafora J.W."/>
            <person name="Nagy L.G."/>
            <person name="Kovacs G.M."/>
        </authorList>
    </citation>
    <scope>NUCLEOTIDE SEQUENCE [LARGE SCALE GENOMIC DNA]</scope>
    <source>
        <strain evidence="2 3">DSE2036</strain>
    </source>
</reference>
<organism evidence="2 3">
    <name type="scientific">Periconia macrospinosa</name>
    <dbReference type="NCBI Taxonomy" id="97972"/>
    <lineage>
        <taxon>Eukaryota</taxon>
        <taxon>Fungi</taxon>
        <taxon>Dikarya</taxon>
        <taxon>Ascomycota</taxon>
        <taxon>Pezizomycotina</taxon>
        <taxon>Dothideomycetes</taxon>
        <taxon>Pleosporomycetidae</taxon>
        <taxon>Pleosporales</taxon>
        <taxon>Massarineae</taxon>
        <taxon>Periconiaceae</taxon>
        <taxon>Periconia</taxon>
    </lineage>
</organism>
<evidence type="ECO:0000313" key="3">
    <source>
        <dbReference type="Proteomes" id="UP000244855"/>
    </source>
</evidence>
<evidence type="ECO:0000313" key="2">
    <source>
        <dbReference type="EMBL" id="PVI01836.1"/>
    </source>
</evidence>
<dbReference type="STRING" id="97972.A0A2V1DUV1"/>
<keyword evidence="1" id="KW-0812">Transmembrane</keyword>
<dbReference type="AlphaFoldDB" id="A0A2V1DUV1"/>
<dbReference type="EMBL" id="KZ805351">
    <property type="protein sequence ID" value="PVI01836.1"/>
    <property type="molecule type" value="Genomic_DNA"/>
</dbReference>
<dbReference type="OrthoDB" id="5215637at2759"/>
<dbReference type="Proteomes" id="UP000244855">
    <property type="component" value="Unassembled WGS sequence"/>
</dbReference>
<proteinExistence type="predicted"/>
<keyword evidence="1" id="KW-1133">Transmembrane helix</keyword>
<keyword evidence="3" id="KW-1185">Reference proteome</keyword>
<gene>
    <name evidence="2" type="ORF">DM02DRAFT_333850</name>
</gene>
<feature type="transmembrane region" description="Helical" evidence="1">
    <location>
        <begin position="206"/>
        <end position="227"/>
    </location>
</feature>
<name>A0A2V1DUV1_9PLEO</name>
<sequence>MPTCYFQNGQEATGSKSPCNETAVAEGKHSSCCNTSHQCLTNGLCRDPHQEPAENYYWRIGCTDPTFQDPACPRYCPGYSETTYLVWKCQESEKWCCNGGAVAPLDQRIHRSNTSCCSVNDLVFPAPEPVVYATAAPHSTAFTRSTIAFTVKTSKLKSVSKLDSFMTTSVAPKISTTPPSVSDSASMTTLPISAYIPAASSTSNRLAIGLGVSAAVLFLITIGVILCSLRRRKAVKAGDAPQPIEAFEIPGQQYSEMTGEGISELMGSDCVELLAEGTKENQIAQLCDNLSTQS</sequence>
<evidence type="ECO:0008006" key="4">
    <source>
        <dbReference type="Google" id="ProtNLM"/>
    </source>
</evidence>